<dbReference type="InterPro" id="IPR004843">
    <property type="entry name" value="Calcineurin-like_PHP"/>
</dbReference>
<feature type="domain" description="Calcineurin-like phosphoesterase" evidence="2">
    <location>
        <begin position="117"/>
        <end position="329"/>
    </location>
</feature>
<dbReference type="InterPro" id="IPR008963">
    <property type="entry name" value="Purple_acid_Pase-like_N"/>
</dbReference>
<dbReference type="InterPro" id="IPR029052">
    <property type="entry name" value="Metallo-depent_PP-like"/>
</dbReference>
<reference evidence="4" key="1">
    <citation type="journal article" date="2019" name="Int. J. Syst. Evol. Microbiol.">
        <title>The Global Catalogue of Microorganisms (GCM) 10K type strain sequencing project: providing services to taxonomists for standard genome sequencing and annotation.</title>
        <authorList>
            <consortium name="The Broad Institute Genomics Platform"/>
            <consortium name="The Broad Institute Genome Sequencing Center for Infectious Disease"/>
            <person name="Wu L."/>
            <person name="Ma J."/>
        </authorList>
    </citation>
    <scope>NUCLEOTIDE SEQUENCE [LARGE SCALE GENOMIC DNA]</scope>
    <source>
        <strain evidence="4">CECT 7956</strain>
    </source>
</reference>
<dbReference type="InterPro" id="IPR055015">
    <property type="entry name" value="GCX_COOH"/>
</dbReference>
<dbReference type="Pfam" id="PF00149">
    <property type="entry name" value="Metallophos"/>
    <property type="match status" value="1"/>
</dbReference>
<dbReference type="EMBL" id="JBHRYQ010000001">
    <property type="protein sequence ID" value="MFC3809083.1"/>
    <property type="molecule type" value="Genomic_DNA"/>
</dbReference>
<dbReference type="Gene3D" id="3.60.21.10">
    <property type="match status" value="1"/>
</dbReference>
<evidence type="ECO:0000259" key="2">
    <source>
        <dbReference type="Pfam" id="PF00149"/>
    </source>
</evidence>
<evidence type="ECO:0000313" key="4">
    <source>
        <dbReference type="Proteomes" id="UP001595616"/>
    </source>
</evidence>
<dbReference type="PANTHER" id="PTHR45867:SF3">
    <property type="entry name" value="ACID PHOSPHATASE TYPE 7"/>
    <property type="match status" value="1"/>
</dbReference>
<keyword evidence="4" id="KW-1185">Reference proteome</keyword>
<accession>A0ABV7YT57</accession>
<proteinExistence type="predicted"/>
<name>A0ABV7YT57_9BACT</name>
<dbReference type="PANTHER" id="PTHR45867">
    <property type="entry name" value="PURPLE ACID PHOSPHATASE"/>
    <property type="match status" value="1"/>
</dbReference>
<evidence type="ECO:0000313" key="3">
    <source>
        <dbReference type="EMBL" id="MFC3809083.1"/>
    </source>
</evidence>
<evidence type="ECO:0000256" key="1">
    <source>
        <dbReference type="ARBA" id="ARBA00022729"/>
    </source>
</evidence>
<gene>
    <name evidence="3" type="ORF">ACFOOI_00335</name>
</gene>
<dbReference type="RefSeq" id="WP_379833627.1">
    <property type="nucleotide sequence ID" value="NZ_JBHRYQ010000001.1"/>
</dbReference>
<dbReference type="Proteomes" id="UP001595616">
    <property type="component" value="Unassembled WGS sequence"/>
</dbReference>
<dbReference type="SUPFAM" id="SSF56300">
    <property type="entry name" value="Metallo-dependent phosphatases"/>
    <property type="match status" value="1"/>
</dbReference>
<sequence length="582" mass="64491">MKKFNLVIMVTLVFRGLLFAQAISRGPYLQVRTQNSIQVRYSTNVGCETKVKYGLAQNALTNEVVIGGSRYMHTASISGLAANSKYYYAIYNGATLIEGGLNNFFMTSQAKNSEQKIRIWATGDCGTGTPQQLQVKNAFLNYNNNQYVDAWLLLGDNAYSSGLDLEYQEKFFNVYQNDPIMKQTAIYPVPGNHDYYISADAKFNHFVPYYDIFSPVANAEMGGVPSGHKEYYSYDIGNVHFVALDSYGRETANNYVMSDTISPQIVWLKQDLAANTQKWTVVYWHHPPYTMGTHNSDTEPDLTAIREKLTPIIERFNVDLVLTGHSHNYERSKLIKGHVGLENTFNPLTHVVNSSSGFYDGSSNSCPYLKKSDGSIKGTVYAVAGSAGAVLYGQASFPHEALPHVVADFSGSLLIEVEGDRLDAKMIGHDGGVKDKFTIMKDMNQTHVLKMPVNASSFTLKSPYNAPTNWRFTTDKSSSMLINTPVNGMKFHISDTKNCLSDILLITNQDPCKQVVNVSQLIEENSSILLKASDQIFADSKILSPADIIYDSKKSVELKPGFETIPGSVFTAKTGGCENINN</sequence>
<keyword evidence="1" id="KW-0732">Signal</keyword>
<dbReference type="NCBIfam" id="NF045639">
    <property type="entry name" value="GCX_COOH"/>
    <property type="match status" value="1"/>
</dbReference>
<dbReference type="SUPFAM" id="SSF49363">
    <property type="entry name" value="Purple acid phosphatase, N-terminal domain"/>
    <property type="match status" value="1"/>
</dbReference>
<comment type="caution">
    <text evidence="3">The sequence shown here is derived from an EMBL/GenBank/DDBJ whole genome shotgun (WGS) entry which is preliminary data.</text>
</comment>
<organism evidence="3 4">
    <name type="scientific">Lacihabitans lacunae</name>
    <dbReference type="NCBI Taxonomy" id="1028214"/>
    <lineage>
        <taxon>Bacteria</taxon>
        <taxon>Pseudomonadati</taxon>
        <taxon>Bacteroidota</taxon>
        <taxon>Cytophagia</taxon>
        <taxon>Cytophagales</taxon>
        <taxon>Leadbetterellaceae</taxon>
        <taxon>Lacihabitans</taxon>
    </lineage>
</organism>
<protein>
    <submittedName>
        <fullName evidence="3">Metallophosphoesterase</fullName>
    </submittedName>
</protein>